<gene>
    <name evidence="1" type="ORF">MAR_017420</name>
</gene>
<protein>
    <submittedName>
        <fullName evidence="1">Uncharacterized protein</fullName>
    </submittedName>
</protein>
<sequence length="135" mass="16043">MILNPDSKKTIERYFLRSVIVLRRDLIRAFRKKRPNADLDRIILHQDNATALRAASMQLEIDARLMDLTWLPWTSVLFRTSVASDGLGVFIQHLTFCERHRELYVELFQKWISIHRKCVNTDEDYVEKNNKELVL</sequence>
<keyword evidence="2" id="KW-1185">Reference proteome</keyword>
<name>A0ABY7EBQ4_MYAAR</name>
<evidence type="ECO:0000313" key="1">
    <source>
        <dbReference type="EMBL" id="WAR07462.1"/>
    </source>
</evidence>
<dbReference type="Proteomes" id="UP001164746">
    <property type="component" value="Chromosome 6"/>
</dbReference>
<proteinExistence type="predicted"/>
<reference evidence="1" key="1">
    <citation type="submission" date="2022-11" db="EMBL/GenBank/DDBJ databases">
        <title>Centuries of genome instability and evolution in soft-shell clam transmissible cancer (bioRxiv).</title>
        <authorList>
            <person name="Hart S.F.M."/>
            <person name="Yonemitsu M.A."/>
            <person name="Giersch R.M."/>
            <person name="Beal B.F."/>
            <person name="Arriagada G."/>
            <person name="Davis B.W."/>
            <person name="Ostrander E.A."/>
            <person name="Goff S.P."/>
            <person name="Metzger M.J."/>
        </authorList>
    </citation>
    <scope>NUCLEOTIDE SEQUENCE</scope>
    <source>
        <strain evidence="1">MELC-2E11</strain>
        <tissue evidence="1">Siphon/mantle</tissue>
    </source>
</reference>
<dbReference type="EMBL" id="CP111017">
    <property type="protein sequence ID" value="WAR07462.1"/>
    <property type="molecule type" value="Genomic_DNA"/>
</dbReference>
<organism evidence="1 2">
    <name type="scientific">Mya arenaria</name>
    <name type="common">Soft-shell clam</name>
    <dbReference type="NCBI Taxonomy" id="6604"/>
    <lineage>
        <taxon>Eukaryota</taxon>
        <taxon>Metazoa</taxon>
        <taxon>Spiralia</taxon>
        <taxon>Lophotrochozoa</taxon>
        <taxon>Mollusca</taxon>
        <taxon>Bivalvia</taxon>
        <taxon>Autobranchia</taxon>
        <taxon>Heteroconchia</taxon>
        <taxon>Euheterodonta</taxon>
        <taxon>Imparidentia</taxon>
        <taxon>Neoheterodontei</taxon>
        <taxon>Myida</taxon>
        <taxon>Myoidea</taxon>
        <taxon>Myidae</taxon>
        <taxon>Mya</taxon>
    </lineage>
</organism>
<accession>A0ABY7EBQ4</accession>
<evidence type="ECO:0000313" key="2">
    <source>
        <dbReference type="Proteomes" id="UP001164746"/>
    </source>
</evidence>